<feature type="transmembrane region" description="Helical" evidence="8">
    <location>
        <begin position="211"/>
        <end position="231"/>
    </location>
</feature>
<dbReference type="CDD" id="cd03392">
    <property type="entry name" value="PAP2_like_2"/>
    <property type="match status" value="1"/>
</dbReference>
<feature type="transmembrane region" description="Helical" evidence="8">
    <location>
        <begin position="54"/>
        <end position="77"/>
    </location>
</feature>
<evidence type="ECO:0000256" key="6">
    <source>
        <dbReference type="ARBA" id="ARBA00023136"/>
    </source>
</evidence>
<feature type="transmembrane region" description="Helical" evidence="8">
    <location>
        <begin position="142"/>
        <end position="163"/>
    </location>
</feature>
<dbReference type="Gene3D" id="1.20.144.10">
    <property type="entry name" value="Phosphatidic acid phosphatase type 2/haloperoxidase"/>
    <property type="match status" value="2"/>
</dbReference>
<gene>
    <name evidence="10" type="ordered locus">ROP_pROB01-01880</name>
</gene>
<name>C1BCU3_RHOOB</name>
<dbReference type="PANTHER" id="PTHR14969:SF62">
    <property type="entry name" value="DECAPRENYLPHOSPHORYL-5-PHOSPHORIBOSE PHOSPHATASE RV3807C-RELATED"/>
    <property type="match status" value="1"/>
</dbReference>
<feature type="region of interest" description="Disordered" evidence="7">
    <location>
        <begin position="289"/>
        <end position="313"/>
    </location>
</feature>
<evidence type="ECO:0000256" key="5">
    <source>
        <dbReference type="ARBA" id="ARBA00022989"/>
    </source>
</evidence>
<evidence type="ECO:0000313" key="10">
    <source>
        <dbReference type="EMBL" id="BAH55687.1"/>
    </source>
</evidence>
<keyword evidence="2" id="KW-1003">Cell membrane</keyword>
<keyword evidence="10" id="KW-0614">Plasmid</keyword>
<dbReference type="HOGENOM" id="CLU_072573_3_2_11"/>
<dbReference type="EMBL" id="AP011116">
    <property type="protein sequence ID" value="BAH55687.1"/>
    <property type="molecule type" value="Genomic_DNA"/>
</dbReference>
<organism evidence="10 11">
    <name type="scientific">Rhodococcus opacus (strain B4)</name>
    <dbReference type="NCBI Taxonomy" id="632772"/>
    <lineage>
        <taxon>Bacteria</taxon>
        <taxon>Bacillati</taxon>
        <taxon>Actinomycetota</taxon>
        <taxon>Actinomycetes</taxon>
        <taxon>Mycobacteriales</taxon>
        <taxon>Nocardiaceae</taxon>
        <taxon>Rhodococcus</taxon>
    </lineage>
</organism>
<comment type="subcellular location">
    <subcellularLocation>
        <location evidence="1">Cell membrane</location>
        <topology evidence="1">Multi-pass membrane protein</topology>
    </subcellularLocation>
</comment>
<evidence type="ECO:0000256" key="1">
    <source>
        <dbReference type="ARBA" id="ARBA00004651"/>
    </source>
</evidence>
<dbReference type="PATRIC" id="fig|632772.20.peg.7907"/>
<dbReference type="AlphaFoldDB" id="C1BCU3"/>
<evidence type="ECO:0000256" key="3">
    <source>
        <dbReference type="ARBA" id="ARBA00022692"/>
    </source>
</evidence>
<feature type="transmembrane region" description="Helical" evidence="8">
    <location>
        <begin position="183"/>
        <end position="204"/>
    </location>
</feature>
<proteinExistence type="predicted"/>
<keyword evidence="3 8" id="KW-0812">Transmembrane</keyword>
<reference evidence="10 11" key="1">
    <citation type="submission" date="2009-03" db="EMBL/GenBank/DDBJ databases">
        <title>Comparison of the complete genome sequences of Rhodococcus erythropolis PR4 and Rhodococcus opacus B4.</title>
        <authorList>
            <person name="Takarada H."/>
            <person name="Sekine M."/>
            <person name="Hosoyama A."/>
            <person name="Yamada R."/>
            <person name="Fujisawa T."/>
            <person name="Omata S."/>
            <person name="Shimizu A."/>
            <person name="Tsukatani N."/>
            <person name="Tanikawa S."/>
            <person name="Fujita N."/>
            <person name="Harayama S."/>
        </authorList>
    </citation>
    <scope>NUCLEOTIDE SEQUENCE [LARGE SCALE GENOMIC DNA]</scope>
    <source>
        <strain evidence="10 11">B4</strain>
        <plasmid evidence="10 11">pROB01</plasmid>
    </source>
</reference>
<dbReference type="GO" id="GO:0016787">
    <property type="term" value="F:hydrolase activity"/>
    <property type="evidence" value="ECO:0007669"/>
    <property type="project" value="UniProtKB-KW"/>
</dbReference>
<feature type="transmembrane region" description="Helical" evidence="8">
    <location>
        <begin position="104"/>
        <end position="130"/>
    </location>
</feature>
<feature type="domain" description="Phosphatidic acid phosphatase type 2/haloperoxidase" evidence="9">
    <location>
        <begin position="142"/>
        <end position="254"/>
    </location>
</feature>
<dbReference type="PANTHER" id="PTHR14969">
    <property type="entry name" value="SPHINGOSINE-1-PHOSPHATE PHOSPHOHYDROLASE"/>
    <property type="match status" value="1"/>
</dbReference>
<evidence type="ECO:0000313" key="11">
    <source>
        <dbReference type="Proteomes" id="UP000002212"/>
    </source>
</evidence>
<accession>C1BCU3</accession>
<feature type="transmembrane region" description="Helical" evidence="8">
    <location>
        <begin position="24"/>
        <end position="42"/>
    </location>
</feature>
<feature type="compositionally biased region" description="Basic and acidic residues" evidence="7">
    <location>
        <begin position="303"/>
        <end position="313"/>
    </location>
</feature>
<evidence type="ECO:0000259" key="9">
    <source>
        <dbReference type="SMART" id="SM00014"/>
    </source>
</evidence>
<dbReference type="Proteomes" id="UP000002212">
    <property type="component" value="Plasmid pROB01"/>
</dbReference>
<evidence type="ECO:0000256" key="4">
    <source>
        <dbReference type="ARBA" id="ARBA00022801"/>
    </source>
</evidence>
<dbReference type="InterPro" id="IPR000326">
    <property type="entry name" value="PAP2/HPO"/>
</dbReference>
<dbReference type="SUPFAM" id="SSF48317">
    <property type="entry name" value="Acid phosphatase/Vanadium-dependent haloperoxidase"/>
    <property type="match status" value="1"/>
</dbReference>
<dbReference type="KEGG" id="rop:ROP_pROB01-01880"/>
<keyword evidence="5 8" id="KW-1133">Transmembrane helix</keyword>
<evidence type="ECO:0000256" key="2">
    <source>
        <dbReference type="ARBA" id="ARBA00022475"/>
    </source>
</evidence>
<keyword evidence="4" id="KW-0378">Hydrolase</keyword>
<keyword evidence="6 8" id="KW-0472">Membrane</keyword>
<dbReference type="SMART" id="SM00014">
    <property type="entry name" value="acidPPc"/>
    <property type="match status" value="1"/>
</dbReference>
<dbReference type="Pfam" id="PF01569">
    <property type="entry name" value="PAP2"/>
    <property type="match status" value="1"/>
</dbReference>
<feature type="transmembrane region" description="Helical" evidence="8">
    <location>
        <begin position="243"/>
        <end position="262"/>
    </location>
</feature>
<dbReference type="InterPro" id="IPR036938">
    <property type="entry name" value="PAP2/HPO_sf"/>
</dbReference>
<evidence type="ECO:0000256" key="7">
    <source>
        <dbReference type="SAM" id="MobiDB-lite"/>
    </source>
</evidence>
<evidence type="ECO:0000256" key="8">
    <source>
        <dbReference type="SAM" id="Phobius"/>
    </source>
</evidence>
<protein>
    <submittedName>
        <fullName evidence="10">Hypothetical membrane protein</fullName>
    </submittedName>
</protein>
<dbReference type="GO" id="GO:0005886">
    <property type="term" value="C:plasma membrane"/>
    <property type="evidence" value="ECO:0007669"/>
    <property type="project" value="UniProtKB-SubCell"/>
</dbReference>
<sequence>MPGMRDAIDLVINEVRTEAATAEIAIWMLTVGVLAYTVALGAERWNRRRGDSTVTTVCGWGAVRVAALLLMFTLLAVQVRLSGWVTGADTATLDWFVAHRSPGVTAAAVVITDAASPVGVALVAVVTAALVSWRRRSWEPGVLVVGIVAVAAAASTIVKMIVARSRPPTASQLVTETDWSFPSGHVTGIVALAGALLIVTGAGLPGRARGALAGTLAVLVVVVVAATRLYLGVHWLTDVLGGALLGGAVVAAGSCAVTALAARRPPGRAAEVTGAPAVPISAVQISGIEDGRPSDTPPMPHPVADEHRPISTG</sequence>
<geneLocation type="plasmid" evidence="10 11">
    <name>pROB01</name>
</geneLocation>